<feature type="non-terminal residue" evidence="2">
    <location>
        <position position="145"/>
    </location>
</feature>
<accession>A0AAD9BK20</accession>
<dbReference type="EMBL" id="JASDAP010000021">
    <property type="protein sequence ID" value="KAK1885492.1"/>
    <property type="molecule type" value="Genomic_DNA"/>
</dbReference>
<dbReference type="Proteomes" id="UP001228049">
    <property type="component" value="Unassembled WGS sequence"/>
</dbReference>
<organism evidence="2 3">
    <name type="scientific">Dissostichus eleginoides</name>
    <name type="common">Patagonian toothfish</name>
    <name type="synonym">Dissostichus amissus</name>
    <dbReference type="NCBI Taxonomy" id="100907"/>
    <lineage>
        <taxon>Eukaryota</taxon>
        <taxon>Metazoa</taxon>
        <taxon>Chordata</taxon>
        <taxon>Craniata</taxon>
        <taxon>Vertebrata</taxon>
        <taxon>Euteleostomi</taxon>
        <taxon>Actinopterygii</taxon>
        <taxon>Neopterygii</taxon>
        <taxon>Teleostei</taxon>
        <taxon>Neoteleostei</taxon>
        <taxon>Acanthomorphata</taxon>
        <taxon>Eupercaria</taxon>
        <taxon>Perciformes</taxon>
        <taxon>Notothenioidei</taxon>
        <taxon>Nototheniidae</taxon>
        <taxon>Dissostichus</taxon>
    </lineage>
</organism>
<sequence>MDGGQYKLCGDQRIPNQGEQSRRRGRERTFILQDTVIGGSCPREVSVSSQTSENQRGTPGAAGGRDPGSSPGAAYLSPPDPARTTEEEECEGESSDSELESLIKQITIKHPILIPLLMLGPVPMVLVGRLASLSRNVGVCVRRGS</sequence>
<feature type="compositionally biased region" description="Polar residues" evidence="1">
    <location>
        <begin position="46"/>
        <end position="57"/>
    </location>
</feature>
<feature type="compositionally biased region" description="Acidic residues" evidence="1">
    <location>
        <begin position="86"/>
        <end position="99"/>
    </location>
</feature>
<dbReference type="GO" id="GO:0016740">
    <property type="term" value="F:transferase activity"/>
    <property type="evidence" value="ECO:0007669"/>
    <property type="project" value="UniProtKB-KW"/>
</dbReference>
<evidence type="ECO:0000256" key="1">
    <source>
        <dbReference type="SAM" id="MobiDB-lite"/>
    </source>
</evidence>
<name>A0AAD9BK20_DISEL</name>
<comment type="caution">
    <text evidence="2">The sequence shown here is derived from an EMBL/GenBank/DDBJ whole genome shotgun (WGS) entry which is preliminary data.</text>
</comment>
<reference evidence="2" key="1">
    <citation type="submission" date="2023-04" db="EMBL/GenBank/DDBJ databases">
        <title>Chromosome-level genome of Chaenocephalus aceratus.</title>
        <authorList>
            <person name="Park H."/>
        </authorList>
    </citation>
    <scope>NUCLEOTIDE SEQUENCE</scope>
    <source>
        <strain evidence="2">DE</strain>
        <tissue evidence="2">Muscle</tissue>
    </source>
</reference>
<protein>
    <submittedName>
        <fullName evidence="2">GPI ethanolamine phosphate transferase 2</fullName>
    </submittedName>
</protein>
<evidence type="ECO:0000313" key="3">
    <source>
        <dbReference type="Proteomes" id="UP001228049"/>
    </source>
</evidence>
<evidence type="ECO:0000313" key="2">
    <source>
        <dbReference type="EMBL" id="KAK1885492.1"/>
    </source>
</evidence>
<gene>
    <name evidence="2" type="ORF">KUDE01_031686</name>
</gene>
<keyword evidence="3" id="KW-1185">Reference proteome</keyword>
<dbReference type="AlphaFoldDB" id="A0AAD9BK20"/>
<feature type="region of interest" description="Disordered" evidence="1">
    <location>
        <begin position="1"/>
        <end position="99"/>
    </location>
</feature>
<proteinExistence type="predicted"/>
<keyword evidence="2" id="KW-0808">Transferase</keyword>